<reference evidence="4" key="1">
    <citation type="journal article" date="2017" name="Genome Announc.">
        <title>Genome sequences of Cyberlindnera fabianii 65, Pichia kudriavzevii 129, and Saccharomyces cerevisiae 131 isolated from fermented masau fruits in Zimbabwe.</title>
        <authorList>
            <person name="van Rijswijck I.M.H."/>
            <person name="Derks M.F.L."/>
            <person name="Abee T."/>
            <person name="de Ridder D."/>
            <person name="Smid E.J."/>
        </authorList>
    </citation>
    <scope>NUCLEOTIDE SEQUENCE [LARGE SCALE GENOMIC DNA]</scope>
    <source>
        <strain evidence="4">65</strain>
    </source>
</reference>
<feature type="compositionally biased region" description="Polar residues" evidence="1">
    <location>
        <begin position="428"/>
        <end position="443"/>
    </location>
</feature>
<feature type="region of interest" description="Disordered" evidence="1">
    <location>
        <begin position="428"/>
        <end position="565"/>
    </location>
</feature>
<dbReference type="Pfam" id="PF06687">
    <property type="entry name" value="SUR7"/>
    <property type="match status" value="1"/>
</dbReference>
<feature type="compositionally biased region" description="Polar residues" evidence="1">
    <location>
        <begin position="382"/>
        <end position="391"/>
    </location>
</feature>
<protein>
    <submittedName>
        <fullName evidence="3">pH-response regulator protein palI/RIM9</fullName>
    </submittedName>
</protein>
<dbReference type="InterPro" id="IPR009571">
    <property type="entry name" value="SUR7/Rim9-like_fungi"/>
</dbReference>
<dbReference type="GO" id="GO:0005886">
    <property type="term" value="C:plasma membrane"/>
    <property type="evidence" value="ECO:0007669"/>
    <property type="project" value="InterPro"/>
</dbReference>
<evidence type="ECO:0000313" key="4">
    <source>
        <dbReference type="Proteomes" id="UP000189513"/>
    </source>
</evidence>
<keyword evidence="4" id="KW-1185">Reference proteome</keyword>
<organism evidence="3 4">
    <name type="scientific">Cyberlindnera fabianii</name>
    <name type="common">Yeast</name>
    <name type="synonym">Hansenula fabianii</name>
    <dbReference type="NCBI Taxonomy" id="36022"/>
    <lineage>
        <taxon>Eukaryota</taxon>
        <taxon>Fungi</taxon>
        <taxon>Dikarya</taxon>
        <taxon>Ascomycota</taxon>
        <taxon>Saccharomycotina</taxon>
        <taxon>Saccharomycetes</taxon>
        <taxon>Phaffomycetales</taxon>
        <taxon>Phaffomycetaceae</taxon>
        <taxon>Cyberlindnera</taxon>
    </lineage>
</organism>
<feature type="transmembrane region" description="Helical" evidence="2">
    <location>
        <begin position="122"/>
        <end position="148"/>
    </location>
</feature>
<feature type="compositionally biased region" description="Polar residues" evidence="1">
    <location>
        <begin position="323"/>
        <end position="374"/>
    </location>
</feature>
<sequence>MGLLFGCSTIVVLFSLISLAFLIIATITPPATNVFGLAEAEYIRYGVFGYCSTMEPDSCDTGSPFYKVSRITMLNDWKMDDNARDTLIKILIVTPITAALTLLSLLLNLLAHFSVFGKSTAFYIITFIVSLLAFIGAALTVIVTFLLFYPHVRWPAWILIGSAVLNLVSVPLVFFAMRTAPTDRSDDDEMGEDNNLTDLSDGDNFKHKENFRLNTLPSTTSYDQRSGEKFIPGNPAIKVITDDSSLSGDHFEKVSMQDYSRTGQGNSNSTFRKFDYGTDTTAPPTGSASAGTYSDGTPNLVSTQNYSRGGAVRSEAPAFLPQSVKTETATSSAYPKTQYSSQQLPSSRAGNGNSQDIQAQDPQQYGNQSSTTDPSPYPLSVLHNTTGSDPMTQNTGDYTDYDNDINDNDSDFTSVSQRAANPRYYRSFQQGPSLFPEGSSQHPANDYYMKNPYQQQRPGGPPSTGSYPPQQYQQQQPPPPQMQSQFAPVSTPQQQQAPVRDTSAYLLSQNPDFAIGGAPFQKPYAKKGTASPASSGYRPAYKKRIGSGNKLPAASLSADSPYNFR</sequence>
<evidence type="ECO:0000313" key="3">
    <source>
        <dbReference type="EMBL" id="ONH65264.1"/>
    </source>
</evidence>
<dbReference type="OMA" id="HKPFTEL"/>
<keyword evidence="2" id="KW-1133">Transmembrane helix</keyword>
<feature type="compositionally biased region" description="Low complexity" evidence="1">
    <location>
        <begin position="463"/>
        <end position="475"/>
    </location>
</feature>
<feature type="compositionally biased region" description="Polar residues" evidence="1">
    <location>
        <begin position="278"/>
        <end position="307"/>
    </location>
</feature>
<feature type="region of interest" description="Disordered" evidence="1">
    <location>
        <begin position="256"/>
        <end position="414"/>
    </location>
</feature>
<dbReference type="AlphaFoldDB" id="A0A1V2L0C3"/>
<name>A0A1V2L0C3_CYBFA</name>
<comment type="caution">
    <text evidence="3">The sequence shown here is derived from an EMBL/GenBank/DDBJ whole genome shotgun (WGS) entry which is preliminary data.</text>
</comment>
<dbReference type="Proteomes" id="UP000189513">
    <property type="component" value="Unassembled WGS sequence"/>
</dbReference>
<evidence type="ECO:0000256" key="2">
    <source>
        <dbReference type="SAM" id="Phobius"/>
    </source>
</evidence>
<feature type="compositionally biased region" description="Polar residues" evidence="1">
    <location>
        <begin position="486"/>
        <end position="497"/>
    </location>
</feature>
<feature type="compositionally biased region" description="Acidic residues" evidence="1">
    <location>
        <begin position="399"/>
        <end position="410"/>
    </location>
</feature>
<gene>
    <name evidence="3" type="ORF">BON22_4826</name>
</gene>
<keyword evidence="2" id="KW-0472">Membrane</keyword>
<dbReference type="PANTHER" id="PTHR28013:SF8">
    <property type="entry name" value="AEL027WP"/>
    <property type="match status" value="1"/>
</dbReference>
<dbReference type="GO" id="GO:0032153">
    <property type="term" value="C:cell division site"/>
    <property type="evidence" value="ECO:0007669"/>
    <property type="project" value="TreeGrafter"/>
</dbReference>
<proteinExistence type="predicted"/>
<dbReference type="VEuPathDB" id="FungiDB:BON22_4826"/>
<dbReference type="EMBL" id="MPUK01000012">
    <property type="protein sequence ID" value="ONH65264.1"/>
    <property type="molecule type" value="Genomic_DNA"/>
</dbReference>
<dbReference type="GO" id="GO:0035838">
    <property type="term" value="C:growing cell tip"/>
    <property type="evidence" value="ECO:0007669"/>
    <property type="project" value="TreeGrafter"/>
</dbReference>
<dbReference type="PANTHER" id="PTHR28013">
    <property type="entry name" value="PROTEIN DCV1-RELATED"/>
    <property type="match status" value="1"/>
</dbReference>
<feature type="transmembrane region" description="Helical" evidence="2">
    <location>
        <begin position="87"/>
        <end position="110"/>
    </location>
</feature>
<keyword evidence="2" id="KW-0812">Transmembrane</keyword>
<feature type="compositionally biased region" description="Polar residues" evidence="1">
    <location>
        <begin position="257"/>
        <end position="271"/>
    </location>
</feature>
<feature type="transmembrane region" description="Helical" evidence="2">
    <location>
        <begin position="154"/>
        <end position="175"/>
    </location>
</feature>
<accession>A0A1V2L0C3</accession>
<dbReference type="InterPro" id="IPR051380">
    <property type="entry name" value="pH-response_reg_palI/RIM9"/>
</dbReference>
<evidence type="ECO:0000256" key="1">
    <source>
        <dbReference type="SAM" id="MobiDB-lite"/>
    </source>
</evidence>